<accession>A0ABN7A692</accession>
<name>A0ABN7A692_9HEMI</name>
<proteinExistence type="predicted"/>
<gene>
    <name evidence="3" type="ORF">NTJ_00228</name>
</gene>
<feature type="compositionally biased region" description="Low complexity" evidence="1">
    <location>
        <begin position="141"/>
        <end position="151"/>
    </location>
</feature>
<protein>
    <submittedName>
        <fullName evidence="3">Uncharacterized protein</fullName>
    </submittedName>
</protein>
<keyword evidence="2" id="KW-0732">Signal</keyword>
<feature type="region of interest" description="Disordered" evidence="1">
    <location>
        <begin position="141"/>
        <end position="160"/>
    </location>
</feature>
<evidence type="ECO:0000313" key="3">
    <source>
        <dbReference type="EMBL" id="BES87423.1"/>
    </source>
</evidence>
<evidence type="ECO:0000256" key="1">
    <source>
        <dbReference type="SAM" id="MobiDB-lite"/>
    </source>
</evidence>
<dbReference type="EMBL" id="AP028909">
    <property type="protein sequence ID" value="BES87423.1"/>
    <property type="molecule type" value="Genomic_DNA"/>
</dbReference>
<evidence type="ECO:0000256" key="2">
    <source>
        <dbReference type="SAM" id="SignalP"/>
    </source>
</evidence>
<organism evidence="3 4">
    <name type="scientific">Nesidiocoris tenuis</name>
    <dbReference type="NCBI Taxonomy" id="355587"/>
    <lineage>
        <taxon>Eukaryota</taxon>
        <taxon>Metazoa</taxon>
        <taxon>Ecdysozoa</taxon>
        <taxon>Arthropoda</taxon>
        <taxon>Hexapoda</taxon>
        <taxon>Insecta</taxon>
        <taxon>Pterygota</taxon>
        <taxon>Neoptera</taxon>
        <taxon>Paraneoptera</taxon>
        <taxon>Hemiptera</taxon>
        <taxon>Heteroptera</taxon>
        <taxon>Panheteroptera</taxon>
        <taxon>Cimicomorpha</taxon>
        <taxon>Miridae</taxon>
        <taxon>Dicyphina</taxon>
        <taxon>Nesidiocoris</taxon>
    </lineage>
</organism>
<evidence type="ECO:0000313" key="4">
    <source>
        <dbReference type="Proteomes" id="UP001307889"/>
    </source>
</evidence>
<sequence>MEIAAKVPAVLAVLTSLLIVAESQNYYPSPGGQFQQEEKLVEHIIPIKGSSFLPAVPVYSSPVNSYGNPAQYYRSAMTEGCQSPRQARGLYLAPYPARQQNYQQYQNGLEGSWYHSTPMGYQPAMRSAPWAMAQPEEQSYYQQSYYQQPEEPAARSSKTFGPLRDLLPNIFSSDNEHVQNDMAYQVPQQNYNSVPTISSSPSAPIQTYY</sequence>
<reference evidence="3 4" key="1">
    <citation type="submission" date="2023-09" db="EMBL/GenBank/DDBJ databases">
        <title>Nesidiocoris tenuis whole genome shotgun sequence.</title>
        <authorList>
            <person name="Shibata T."/>
            <person name="Shimoda M."/>
            <person name="Kobayashi T."/>
            <person name="Uehara T."/>
        </authorList>
    </citation>
    <scope>NUCLEOTIDE SEQUENCE [LARGE SCALE GENOMIC DNA]</scope>
    <source>
        <strain evidence="3 4">Japan</strain>
    </source>
</reference>
<keyword evidence="4" id="KW-1185">Reference proteome</keyword>
<feature type="signal peptide" evidence="2">
    <location>
        <begin position="1"/>
        <end position="23"/>
    </location>
</feature>
<dbReference type="Proteomes" id="UP001307889">
    <property type="component" value="Chromosome 1"/>
</dbReference>
<feature type="chain" id="PRO_5047440302" evidence="2">
    <location>
        <begin position="24"/>
        <end position="209"/>
    </location>
</feature>